<proteinExistence type="predicted"/>
<reference evidence="1 2" key="1">
    <citation type="submission" date="2022-12" db="EMBL/GenBank/DDBJ databases">
        <title>Metagenome assembled genome from gulf of manar.</title>
        <authorList>
            <person name="Kohli P."/>
            <person name="Pk S."/>
            <person name="Venkata Ramana C."/>
            <person name="Sasikala C."/>
        </authorList>
    </citation>
    <scope>NUCLEOTIDE SEQUENCE [LARGE SCALE GENOMIC DNA]</scope>
    <source>
        <strain evidence="1">JB008</strain>
    </source>
</reference>
<dbReference type="SUPFAM" id="SSF74650">
    <property type="entry name" value="Galactose mutarotase-like"/>
    <property type="match status" value="1"/>
</dbReference>
<name>A0AAJ1IIC2_9SPIO</name>
<dbReference type="Gene3D" id="2.70.98.10">
    <property type="match status" value="1"/>
</dbReference>
<dbReference type="Proteomes" id="UP001221217">
    <property type="component" value="Unassembled WGS sequence"/>
</dbReference>
<gene>
    <name evidence="1" type="ORF">PQJ61_17380</name>
</gene>
<comment type="caution">
    <text evidence="1">The sequence shown here is derived from an EMBL/GenBank/DDBJ whole genome shotgun (WGS) entry which is preliminary data.</text>
</comment>
<dbReference type="InterPro" id="IPR014718">
    <property type="entry name" value="GH-type_carb-bd"/>
</dbReference>
<dbReference type="InterPro" id="IPR011013">
    <property type="entry name" value="Gal_mutarotase_sf_dom"/>
</dbReference>
<dbReference type="EMBL" id="JAQQAL010000051">
    <property type="protein sequence ID" value="MDC7228537.1"/>
    <property type="molecule type" value="Genomic_DNA"/>
</dbReference>
<accession>A0AAJ1IIC2</accession>
<dbReference type="InterPro" id="IPR008183">
    <property type="entry name" value="Aldose_1/G6P_1-epimerase"/>
</dbReference>
<dbReference type="GO" id="GO:0016853">
    <property type="term" value="F:isomerase activity"/>
    <property type="evidence" value="ECO:0007669"/>
    <property type="project" value="InterPro"/>
</dbReference>
<organism evidence="1 2">
    <name type="scientific">Candidatus Thalassospirochaeta sargassi</name>
    <dbReference type="NCBI Taxonomy" id="3119039"/>
    <lineage>
        <taxon>Bacteria</taxon>
        <taxon>Pseudomonadati</taxon>
        <taxon>Spirochaetota</taxon>
        <taxon>Spirochaetia</taxon>
        <taxon>Spirochaetales</taxon>
        <taxon>Spirochaetaceae</taxon>
        <taxon>Candidatus Thalassospirochaeta</taxon>
    </lineage>
</organism>
<dbReference type="AlphaFoldDB" id="A0AAJ1IIC2"/>
<dbReference type="GO" id="GO:0030246">
    <property type="term" value="F:carbohydrate binding"/>
    <property type="evidence" value="ECO:0007669"/>
    <property type="project" value="InterPro"/>
</dbReference>
<dbReference type="GO" id="GO:0005975">
    <property type="term" value="P:carbohydrate metabolic process"/>
    <property type="evidence" value="ECO:0007669"/>
    <property type="project" value="InterPro"/>
</dbReference>
<evidence type="ECO:0000313" key="2">
    <source>
        <dbReference type="Proteomes" id="UP001221217"/>
    </source>
</evidence>
<dbReference type="Pfam" id="PF01263">
    <property type="entry name" value="Aldose_epim"/>
    <property type="match status" value="1"/>
</dbReference>
<sequence>MKELGAELISLKTADGYESLWQGHPYHWTGQAPLLFPIVGGLADGEYTHNGSSYKMNSHGFARKSEWKVESHRDDAIIFNLTDSPEAMLQYPPAVVESKEFIKKEGIIILESGKIFESEYTVELV</sequence>
<protein>
    <recommendedName>
        <fullName evidence="3">Aldose 1-epimerase</fullName>
    </recommendedName>
</protein>
<evidence type="ECO:0000313" key="1">
    <source>
        <dbReference type="EMBL" id="MDC7228537.1"/>
    </source>
</evidence>
<evidence type="ECO:0008006" key="3">
    <source>
        <dbReference type="Google" id="ProtNLM"/>
    </source>
</evidence>